<organism evidence="6 9">
    <name type="scientific">Paraburkholderia ginsengiterrae</name>
    <dbReference type="NCBI Taxonomy" id="1462993"/>
    <lineage>
        <taxon>Bacteria</taxon>
        <taxon>Pseudomonadati</taxon>
        <taxon>Pseudomonadota</taxon>
        <taxon>Betaproteobacteria</taxon>
        <taxon>Burkholderiales</taxon>
        <taxon>Burkholderiaceae</taxon>
        <taxon>Paraburkholderia</taxon>
    </lineage>
</organism>
<keyword evidence="8" id="KW-1185">Reference proteome</keyword>
<evidence type="ECO:0000256" key="3">
    <source>
        <dbReference type="ARBA" id="ARBA00022989"/>
    </source>
</evidence>
<dbReference type="CDD" id="cd09319">
    <property type="entry name" value="TDT_like_1"/>
    <property type="match status" value="1"/>
</dbReference>
<dbReference type="InterPro" id="IPR004695">
    <property type="entry name" value="SLAC1/Mae1/Ssu1/TehA"/>
</dbReference>
<dbReference type="GO" id="GO:0055085">
    <property type="term" value="P:transmembrane transport"/>
    <property type="evidence" value="ECO:0007669"/>
    <property type="project" value="InterPro"/>
</dbReference>
<feature type="transmembrane region" description="Helical" evidence="5">
    <location>
        <begin position="207"/>
        <end position="229"/>
    </location>
</feature>
<keyword evidence="2 5" id="KW-0812">Transmembrane</keyword>
<feature type="transmembrane region" description="Helical" evidence="5">
    <location>
        <begin position="172"/>
        <end position="195"/>
    </location>
</feature>
<dbReference type="EMBL" id="LXKA01000383">
    <property type="protein sequence ID" value="OAJ51752.1"/>
    <property type="molecule type" value="Genomic_DNA"/>
</dbReference>
<evidence type="ECO:0000313" key="6">
    <source>
        <dbReference type="EMBL" id="OAJ51752.1"/>
    </source>
</evidence>
<accession>A0A1A9MXE8</accession>
<sequence>MRCRKERRDEPPWREDCAPQGLHACACPTQIARRTGNSAENRTRKPSEHSFVRHDGALFNSLLSYDIVGWILLGINAVAYPALLAITLCRLLRYPRAVHADIVDHGRGPGFLTLVAATAVLGSQLSTYHVLPQALPWLLGLAAGLWLVVAYTFLAAMTIVQRKPGLHTGLNGTWLLLVVATESIAVLATAVSPIYGASVPLDLLALAAWLLGGSLYMMLITLIFYRWCFVPMTAADLTEPWWINMGAMAVTTFAGGRLILAGHDLAGWRGDGQLVLQVLTTACWVMTTFWIPLLAALFVEKHAIVGDPIRYTAAEWSVVFPLGMYSAATYTYADAAHLPFLVNVARITILIAFATWLLASVGLLRSALRSVKRK</sequence>
<keyword evidence="4 5" id="KW-0472">Membrane</keyword>
<feature type="transmembrane region" description="Helical" evidence="5">
    <location>
        <begin position="311"/>
        <end position="332"/>
    </location>
</feature>
<evidence type="ECO:0000256" key="4">
    <source>
        <dbReference type="ARBA" id="ARBA00023136"/>
    </source>
</evidence>
<feature type="transmembrane region" description="Helical" evidence="5">
    <location>
        <begin position="344"/>
        <end position="364"/>
    </location>
</feature>
<dbReference type="STRING" id="1462993.A6V36_37210"/>
<proteinExistence type="predicted"/>
<evidence type="ECO:0008006" key="10">
    <source>
        <dbReference type="Google" id="ProtNLM"/>
    </source>
</evidence>
<comment type="caution">
    <text evidence="6">The sequence shown here is derived from an EMBL/GenBank/DDBJ whole genome shotgun (WGS) entry which is preliminary data.</text>
</comment>
<evidence type="ECO:0000313" key="8">
    <source>
        <dbReference type="Proteomes" id="UP000077961"/>
    </source>
</evidence>
<evidence type="ECO:0000256" key="2">
    <source>
        <dbReference type="ARBA" id="ARBA00022692"/>
    </source>
</evidence>
<reference evidence="8 9" key="1">
    <citation type="submission" date="2016-04" db="EMBL/GenBank/DDBJ databases">
        <title>Reclassification of Paraburkholderia panaciterrae (Farh et al. 2015) Dobritsa &amp; Samadpour 2016 as a later homotypic synonym of Paraburkholderia ginsengiterrae (Farh et al. 2015) Dobritsa &amp; Samadpour 2016.</title>
        <authorList>
            <person name="Dobritsa A.P."/>
            <person name="Kutumbaka K."/>
            <person name="Samadpour M."/>
        </authorList>
    </citation>
    <scope>NUCLEOTIDE SEQUENCE [LARGE SCALE GENOMIC DNA]</scope>
    <source>
        <strain evidence="6 9">DCY85</strain>
        <strain evidence="7 8">DCY85-1</strain>
    </source>
</reference>
<dbReference type="EMBL" id="LXJZ01000217">
    <property type="protein sequence ID" value="OAJ53317.1"/>
    <property type="molecule type" value="Genomic_DNA"/>
</dbReference>
<dbReference type="GO" id="GO:0016020">
    <property type="term" value="C:membrane"/>
    <property type="evidence" value="ECO:0007669"/>
    <property type="project" value="UniProtKB-SubCell"/>
</dbReference>
<dbReference type="Pfam" id="PF03595">
    <property type="entry name" value="SLAC1"/>
    <property type="match status" value="1"/>
</dbReference>
<keyword evidence="3 5" id="KW-1133">Transmembrane helix</keyword>
<dbReference type="AlphaFoldDB" id="A0A1A9MXE8"/>
<dbReference type="InterPro" id="IPR038665">
    <property type="entry name" value="Voltage-dep_anion_channel_sf"/>
</dbReference>
<dbReference type="Proteomes" id="UP000077961">
    <property type="component" value="Unassembled WGS sequence"/>
</dbReference>
<evidence type="ECO:0000313" key="7">
    <source>
        <dbReference type="EMBL" id="OAJ53317.1"/>
    </source>
</evidence>
<dbReference type="OrthoDB" id="958273at2"/>
<dbReference type="RefSeq" id="WP_064271438.1">
    <property type="nucleotide sequence ID" value="NZ_LXJZ01000217.1"/>
</dbReference>
<evidence type="ECO:0000256" key="5">
    <source>
        <dbReference type="SAM" id="Phobius"/>
    </source>
</evidence>
<dbReference type="Proteomes" id="UP000078116">
    <property type="component" value="Unassembled WGS sequence"/>
</dbReference>
<gene>
    <name evidence="7" type="ORF">A6V36_37210</name>
    <name evidence="6" type="ORF">A6V37_37165</name>
</gene>
<evidence type="ECO:0000313" key="9">
    <source>
        <dbReference type="Proteomes" id="UP000078116"/>
    </source>
</evidence>
<feature type="transmembrane region" description="Helical" evidence="5">
    <location>
        <begin position="67"/>
        <end position="89"/>
    </location>
</feature>
<feature type="transmembrane region" description="Helical" evidence="5">
    <location>
        <begin position="274"/>
        <end position="299"/>
    </location>
</feature>
<feature type="transmembrane region" description="Helical" evidence="5">
    <location>
        <begin position="137"/>
        <end position="160"/>
    </location>
</feature>
<feature type="transmembrane region" description="Helical" evidence="5">
    <location>
        <begin position="241"/>
        <end position="262"/>
    </location>
</feature>
<protein>
    <recommendedName>
        <fullName evidence="10">C4-dicarboxylate ABC transporter</fullName>
    </recommendedName>
</protein>
<dbReference type="Gene3D" id="1.50.10.150">
    <property type="entry name" value="Voltage-dependent anion channel"/>
    <property type="match status" value="1"/>
</dbReference>
<comment type="subcellular location">
    <subcellularLocation>
        <location evidence="1">Membrane</location>
        <topology evidence="1">Multi-pass membrane protein</topology>
    </subcellularLocation>
</comment>
<name>A0A1A9MXE8_9BURK</name>
<evidence type="ECO:0000256" key="1">
    <source>
        <dbReference type="ARBA" id="ARBA00004141"/>
    </source>
</evidence>